<name>A0A2G9S0N4_AQUCT</name>
<evidence type="ECO:0000313" key="3">
    <source>
        <dbReference type="Proteomes" id="UP000228934"/>
    </source>
</evidence>
<reference evidence="3" key="1">
    <citation type="journal article" date="2017" name="Nat. Commun.">
        <title>The North American bullfrog draft genome provides insight into hormonal regulation of long noncoding RNA.</title>
        <authorList>
            <person name="Hammond S.A."/>
            <person name="Warren R.L."/>
            <person name="Vandervalk B.P."/>
            <person name="Kucuk E."/>
            <person name="Khan H."/>
            <person name="Gibb E.A."/>
            <person name="Pandoh P."/>
            <person name="Kirk H."/>
            <person name="Zhao Y."/>
            <person name="Jones M."/>
            <person name="Mungall A.J."/>
            <person name="Coope R."/>
            <person name="Pleasance S."/>
            <person name="Moore R.A."/>
            <person name="Holt R.A."/>
            <person name="Round J.M."/>
            <person name="Ohora S."/>
            <person name="Walle B.V."/>
            <person name="Veldhoen N."/>
            <person name="Helbing C.C."/>
            <person name="Birol I."/>
        </authorList>
    </citation>
    <scope>NUCLEOTIDE SEQUENCE [LARGE SCALE GENOMIC DNA]</scope>
</reference>
<evidence type="ECO:0000313" key="2">
    <source>
        <dbReference type="EMBL" id="PIO33696.1"/>
    </source>
</evidence>
<dbReference type="OrthoDB" id="196717at2759"/>
<dbReference type="EMBL" id="KV928811">
    <property type="protein sequence ID" value="PIO33696.1"/>
    <property type="molecule type" value="Genomic_DNA"/>
</dbReference>
<organism evidence="2 3">
    <name type="scientific">Aquarana catesbeiana</name>
    <name type="common">American bullfrog</name>
    <name type="synonym">Rana catesbeiana</name>
    <dbReference type="NCBI Taxonomy" id="8400"/>
    <lineage>
        <taxon>Eukaryota</taxon>
        <taxon>Metazoa</taxon>
        <taxon>Chordata</taxon>
        <taxon>Craniata</taxon>
        <taxon>Vertebrata</taxon>
        <taxon>Euteleostomi</taxon>
        <taxon>Amphibia</taxon>
        <taxon>Batrachia</taxon>
        <taxon>Anura</taxon>
        <taxon>Neobatrachia</taxon>
        <taxon>Ranoidea</taxon>
        <taxon>Ranidae</taxon>
        <taxon>Aquarana</taxon>
    </lineage>
</organism>
<keyword evidence="3" id="KW-1185">Reference proteome</keyword>
<keyword evidence="1" id="KW-0812">Transmembrane</keyword>
<feature type="transmembrane region" description="Helical" evidence="1">
    <location>
        <begin position="12"/>
        <end position="30"/>
    </location>
</feature>
<proteinExistence type="predicted"/>
<dbReference type="Proteomes" id="UP000228934">
    <property type="component" value="Unassembled WGS sequence"/>
</dbReference>
<keyword evidence="1" id="KW-1133">Transmembrane helix</keyword>
<gene>
    <name evidence="2" type="ORF">AB205_0163100</name>
</gene>
<evidence type="ECO:0000256" key="1">
    <source>
        <dbReference type="SAM" id="Phobius"/>
    </source>
</evidence>
<keyword evidence="1" id="KW-0472">Membrane</keyword>
<accession>A0A2G9S0N4</accession>
<protein>
    <submittedName>
        <fullName evidence="2">Uncharacterized protein</fullName>
    </submittedName>
</protein>
<dbReference type="AlphaFoldDB" id="A0A2G9S0N4"/>
<sequence>MFLDQPAPFPSSLFMFGLLFLIFFFLPALMHMRCNWSQAVSIIQVKVMAQEPNEEKQLIFPIQIKVDVNPNFFFFLSYCRANSDISLLHVKFIIFLLENLHRTPKHYICFFLVKTLENTMAVTATFYLARYFRSDFSNTFFLGKKTVSCFMKKTKH</sequence>